<evidence type="ECO:0000313" key="1">
    <source>
        <dbReference type="EMBL" id="QDT21256.1"/>
    </source>
</evidence>
<gene>
    <name evidence="1" type="ORF">HG66A1_30550</name>
</gene>
<dbReference type="AlphaFoldDB" id="A0A517PPE5"/>
<dbReference type="RefSeq" id="WP_145185289.1">
    <property type="nucleotide sequence ID" value="NZ_CP036266.1"/>
</dbReference>
<evidence type="ECO:0000313" key="2">
    <source>
        <dbReference type="Proteomes" id="UP000320421"/>
    </source>
</evidence>
<accession>A0A517PPE5</accession>
<dbReference type="SUPFAM" id="SSF49344">
    <property type="entry name" value="CBD9-like"/>
    <property type="match status" value="1"/>
</dbReference>
<protein>
    <recommendedName>
        <fullName evidence="3">Carbohydrate-binding domain-containing protein</fullName>
    </recommendedName>
</protein>
<keyword evidence="2" id="KW-1185">Reference proteome</keyword>
<dbReference type="EMBL" id="CP036266">
    <property type="protein sequence ID" value="QDT21256.1"/>
    <property type="molecule type" value="Genomic_DNA"/>
</dbReference>
<evidence type="ECO:0008006" key="3">
    <source>
        <dbReference type="Google" id="ProtNLM"/>
    </source>
</evidence>
<proteinExistence type="predicted"/>
<dbReference type="Gene3D" id="2.60.40.1190">
    <property type="match status" value="1"/>
</dbReference>
<reference evidence="1 2" key="1">
    <citation type="submission" date="2019-02" db="EMBL/GenBank/DDBJ databases">
        <title>Deep-cultivation of Planctomycetes and their phenomic and genomic characterization uncovers novel biology.</title>
        <authorList>
            <person name="Wiegand S."/>
            <person name="Jogler M."/>
            <person name="Boedeker C."/>
            <person name="Pinto D."/>
            <person name="Vollmers J."/>
            <person name="Rivas-Marin E."/>
            <person name="Kohn T."/>
            <person name="Peeters S.H."/>
            <person name="Heuer A."/>
            <person name="Rast P."/>
            <person name="Oberbeckmann S."/>
            <person name="Bunk B."/>
            <person name="Jeske O."/>
            <person name="Meyerdierks A."/>
            <person name="Storesund J.E."/>
            <person name="Kallscheuer N."/>
            <person name="Luecker S."/>
            <person name="Lage O.M."/>
            <person name="Pohl T."/>
            <person name="Merkel B.J."/>
            <person name="Hornburger P."/>
            <person name="Mueller R.-W."/>
            <person name="Bruemmer F."/>
            <person name="Labrenz M."/>
            <person name="Spormann A.M."/>
            <person name="Op den Camp H."/>
            <person name="Overmann J."/>
            <person name="Amann R."/>
            <person name="Jetten M.S.M."/>
            <person name="Mascher T."/>
            <person name="Medema M.H."/>
            <person name="Devos D.P."/>
            <person name="Kaster A.-K."/>
            <person name="Ovreas L."/>
            <person name="Rohde M."/>
            <person name="Galperin M.Y."/>
            <person name="Jogler C."/>
        </authorList>
    </citation>
    <scope>NUCLEOTIDE SEQUENCE [LARGE SCALE GENOMIC DNA]</scope>
    <source>
        <strain evidence="1 2">HG66A1</strain>
    </source>
</reference>
<dbReference type="Proteomes" id="UP000320421">
    <property type="component" value="Chromosome"/>
</dbReference>
<organism evidence="1 2">
    <name type="scientific">Gimesia chilikensis</name>
    <dbReference type="NCBI Taxonomy" id="2605989"/>
    <lineage>
        <taxon>Bacteria</taxon>
        <taxon>Pseudomonadati</taxon>
        <taxon>Planctomycetota</taxon>
        <taxon>Planctomycetia</taxon>
        <taxon>Planctomycetales</taxon>
        <taxon>Planctomycetaceae</taxon>
        <taxon>Gimesia</taxon>
    </lineage>
</organism>
<dbReference type="CDD" id="cd00241">
    <property type="entry name" value="DOMON_like"/>
    <property type="match status" value="1"/>
</dbReference>
<sequence>MSIIPHSFYFRHAITLQEVKKIPHQKGRLLKLPAACTLPDLTFQQDASKWGTVKLAWNNEGLGISLKVDSKQHPTTPAETFQVWIDTRDTKNIHRANRYCHLFQLQACGNTRKQPLCTQMTINRAQSDAPQSDLSQIKLWSELKNNGYELEAWLPAETLNGYDPAAYPQLGFYYKIFDSELGEQFMTINQEFPFGQDPSLWSTMRLES</sequence>
<dbReference type="OrthoDB" id="261771at2"/>
<name>A0A517PPE5_9PLAN</name>